<dbReference type="AlphaFoldDB" id="A0A8S2SUL0"/>
<evidence type="ECO:0000313" key="2">
    <source>
        <dbReference type="EMBL" id="CAF4243374.1"/>
    </source>
</evidence>
<dbReference type="EMBL" id="CAJNOK010029472">
    <property type="protein sequence ID" value="CAF1448168.1"/>
    <property type="molecule type" value="Genomic_DNA"/>
</dbReference>
<gene>
    <name evidence="1" type="ORF">OVA965_LOCUS34717</name>
    <name evidence="2" type="ORF">TMI583_LOCUS35656</name>
</gene>
<reference evidence="2" key="1">
    <citation type="submission" date="2021-02" db="EMBL/GenBank/DDBJ databases">
        <authorList>
            <person name="Nowell W R."/>
        </authorList>
    </citation>
    <scope>NUCLEOTIDE SEQUENCE</scope>
</reference>
<comment type="caution">
    <text evidence="2">The sequence shown here is derived from an EMBL/GenBank/DDBJ whole genome shotgun (WGS) entry which is preliminary data.</text>
</comment>
<dbReference type="Proteomes" id="UP000677228">
    <property type="component" value="Unassembled WGS sequence"/>
</dbReference>
<proteinExistence type="predicted"/>
<sequence>DAILNAAWACGGLVGGVTTSATLSECFSQAEVDGGRVYLTGGLVGGQPGGKHTAADFVIENSYSAGSVSGYRYVGGLTGGTTGVDLLTSVVPIDKISTVDPSGGEY</sequence>
<dbReference type="EMBL" id="CAJOBA010051306">
    <property type="protein sequence ID" value="CAF4243374.1"/>
    <property type="molecule type" value="Genomic_DNA"/>
</dbReference>
<accession>A0A8S2SUL0</accession>
<dbReference type="Gene3D" id="2.160.20.110">
    <property type="match status" value="1"/>
</dbReference>
<name>A0A8S2SUL0_9BILA</name>
<organism evidence="2 3">
    <name type="scientific">Didymodactylos carnosus</name>
    <dbReference type="NCBI Taxonomy" id="1234261"/>
    <lineage>
        <taxon>Eukaryota</taxon>
        <taxon>Metazoa</taxon>
        <taxon>Spiralia</taxon>
        <taxon>Gnathifera</taxon>
        <taxon>Rotifera</taxon>
        <taxon>Eurotatoria</taxon>
        <taxon>Bdelloidea</taxon>
        <taxon>Philodinida</taxon>
        <taxon>Philodinidae</taxon>
        <taxon>Didymodactylos</taxon>
    </lineage>
</organism>
<feature type="non-terminal residue" evidence="2">
    <location>
        <position position="1"/>
    </location>
</feature>
<evidence type="ECO:0000313" key="1">
    <source>
        <dbReference type="EMBL" id="CAF1448168.1"/>
    </source>
</evidence>
<protein>
    <submittedName>
        <fullName evidence="2">Uncharacterized protein</fullName>
    </submittedName>
</protein>
<dbReference type="Proteomes" id="UP000682733">
    <property type="component" value="Unassembled WGS sequence"/>
</dbReference>
<evidence type="ECO:0000313" key="3">
    <source>
        <dbReference type="Proteomes" id="UP000682733"/>
    </source>
</evidence>